<gene>
    <name evidence="5" type="ORF">OLC1_LOCUS19246</name>
</gene>
<dbReference type="GO" id="GO:0005524">
    <property type="term" value="F:ATP binding"/>
    <property type="evidence" value="ECO:0007669"/>
    <property type="project" value="InterPro"/>
</dbReference>
<dbReference type="SMART" id="SM00507">
    <property type="entry name" value="HNHc"/>
    <property type="match status" value="1"/>
</dbReference>
<keyword evidence="6" id="KW-1185">Reference proteome</keyword>
<dbReference type="Proteomes" id="UP001161247">
    <property type="component" value="Chromosome 7"/>
</dbReference>
<dbReference type="Pfam" id="PF00176">
    <property type="entry name" value="SNF2-rel_dom"/>
    <property type="match status" value="1"/>
</dbReference>
<dbReference type="GO" id="GO:0031297">
    <property type="term" value="P:replication fork processing"/>
    <property type="evidence" value="ECO:0007669"/>
    <property type="project" value="TreeGrafter"/>
</dbReference>
<feature type="compositionally biased region" description="Acidic residues" evidence="2">
    <location>
        <begin position="1"/>
        <end position="10"/>
    </location>
</feature>
<keyword evidence="1" id="KW-0378">Hydrolase</keyword>
<proteinExistence type="predicted"/>
<dbReference type="EMBL" id="OX459124">
    <property type="protein sequence ID" value="CAI9111969.1"/>
    <property type="molecule type" value="Genomic_DNA"/>
</dbReference>
<dbReference type="GO" id="GO:0016787">
    <property type="term" value="F:hydrolase activity"/>
    <property type="evidence" value="ECO:0007669"/>
    <property type="project" value="UniProtKB-KW"/>
</dbReference>
<dbReference type="GO" id="GO:0003676">
    <property type="term" value="F:nucleic acid binding"/>
    <property type="evidence" value="ECO:0007669"/>
    <property type="project" value="InterPro"/>
</dbReference>
<name>A0AAV1DVU1_OLDCO</name>
<feature type="region of interest" description="Disordered" evidence="2">
    <location>
        <begin position="1165"/>
        <end position="1186"/>
    </location>
</feature>
<dbReference type="Pfam" id="PF00271">
    <property type="entry name" value="Helicase_C"/>
    <property type="match status" value="1"/>
</dbReference>
<dbReference type="GO" id="GO:0004520">
    <property type="term" value="F:DNA endonuclease activity"/>
    <property type="evidence" value="ECO:0007669"/>
    <property type="project" value="TreeGrafter"/>
</dbReference>
<feature type="region of interest" description="Disordered" evidence="2">
    <location>
        <begin position="1"/>
        <end position="52"/>
    </location>
</feature>
<dbReference type="PANTHER" id="PTHR45766:SF5">
    <property type="entry name" value="SNF2 DOMAIN-CONTAINING PROTEIN _ HELICASE DOMAIN-CONTAINING PROTEIN _ HNH ENDONUCLEASE DOMAIN-CONTAINING PROTEIN"/>
    <property type="match status" value="1"/>
</dbReference>
<dbReference type="GO" id="GO:0043596">
    <property type="term" value="C:nuclear replication fork"/>
    <property type="evidence" value="ECO:0007669"/>
    <property type="project" value="TreeGrafter"/>
</dbReference>
<sequence length="1214" mass="136611">MEQIQDEEITEEQRKRIEANRQAALAKRKAITVHNDPKNSSSNSKPNQFQNDWRHVKCRKLSSEPGIDDSEKPIYPFVNTGSIPKPQLALSPPPPTEKFRARFEICSPDSFSITPEPVPGFAYPGEEACFEKISLWLSDVLPSHFTQNIEGGKASVFKLWQYVSILRSLKSCEGIDCKEIPWGTFKVIETMAESYGSGKWKPCRPEFLPDEMVDELISDLPQKLIDALLPFQLEGIRFGIRRGGRCLIADEMGLGKTIQAIAIAGCFRDEGSVLIICPAILRYSWAEELERWFPFCVPSDIHLVFSRKDNPANLAKYPKIVVISYRMLHHLEKSMLQQEWATLIVDESHHLRCTKKSESEETKAVLDVAVKVKHLILLSGTPSLSRPFEIFHQINMLWPGLLGKTKFDFAKTYCSPKSFSGCQGKVFQDFSKGIRLEELNILLKQTVMIRRLKYHVLAQLPPIRRQIIRLDLTTSDYASAMAALGLVLTRSEVVSAVSALGGIDGDAPAIDSEDETSELPVEGQGKSNVLWEIPRKEDQILGMAKLRGFFEWLSMHPSITSLDVEEDTEESLSSQKMIIFAHHHIVCDRIQEFLMEKGIDVIRINSHVSSTDRNEAVQSFQSSAKVKIAIIGIMAGGVGLNLTAAQNVVFLELPREIAYLNQAESRVHRLGQTKAVNIYVFCAKGTSDESRWQKLNRSLFQVSHIMNGKREAIPMIKVETISCLEATGGAVARNQELVVEQQIDRDVSANYLKGQESCSNDSNPCVHEEHHDISKLASPHFECRESSVEAISETSGSISSDSLENSMVTAEDEIALHNVGPSGQIEVMGNSFIQVAFLRFEVSQYTGRIHLYSCIPGRDSRPQPLFLNFRQQEVEANEPSEDGSETANTSEEDHNYYRSAVQLFLKEWNQLRPIERRKLFLKPLQLPLTVELCYLAEAINHDKMGLLKGGSKRRSTPYNEISQPLPPDASWRKVLLRGSQGKEEKTYRQGWSAMEEPLCKLCQSPCMNGNSKTPDYFEELFCNLGCFQEYKIRTSGPALREALFQVERGICTFCKLDCHGLVAKLRPLSIENRQEFIRKAAPELARRKKLFDKLVKYPKEGNAWHADHIVPVHRGGGECTLENLRTLCVSCHADVTSAQNTKRAKDQVTDAQAKKRLKVAMKNLKNPRKPGEIDVRPEGNEEMEDEQNLVEELIVEVPGSAYSGPQPDAPTGSE</sequence>
<dbReference type="PROSITE" id="PS51192">
    <property type="entry name" value="HELICASE_ATP_BIND_1"/>
    <property type="match status" value="1"/>
</dbReference>
<dbReference type="GO" id="GO:0008270">
    <property type="term" value="F:zinc ion binding"/>
    <property type="evidence" value="ECO:0007669"/>
    <property type="project" value="InterPro"/>
</dbReference>
<evidence type="ECO:0000313" key="5">
    <source>
        <dbReference type="EMBL" id="CAI9111969.1"/>
    </source>
</evidence>
<dbReference type="CDD" id="cd18010">
    <property type="entry name" value="DEXHc_HARP_SMARCAL1"/>
    <property type="match status" value="1"/>
</dbReference>
<dbReference type="InterPro" id="IPR038718">
    <property type="entry name" value="SNF2-like_sf"/>
</dbReference>
<dbReference type="InterPro" id="IPR000330">
    <property type="entry name" value="SNF2_N"/>
</dbReference>
<dbReference type="Gene3D" id="3.40.50.10810">
    <property type="entry name" value="Tandem AAA-ATPase domain"/>
    <property type="match status" value="1"/>
</dbReference>
<evidence type="ECO:0000256" key="2">
    <source>
        <dbReference type="SAM" id="MobiDB-lite"/>
    </source>
</evidence>
<dbReference type="Pfam" id="PF01844">
    <property type="entry name" value="HNH"/>
    <property type="match status" value="1"/>
</dbReference>
<dbReference type="InterPro" id="IPR014001">
    <property type="entry name" value="Helicase_ATP-bd"/>
</dbReference>
<dbReference type="InterPro" id="IPR001650">
    <property type="entry name" value="Helicase_C-like"/>
</dbReference>
<feature type="compositionally biased region" description="Low complexity" evidence="2">
    <location>
        <begin position="38"/>
        <end position="47"/>
    </location>
</feature>
<evidence type="ECO:0000259" key="3">
    <source>
        <dbReference type="PROSITE" id="PS51192"/>
    </source>
</evidence>
<dbReference type="Gene3D" id="3.40.50.300">
    <property type="entry name" value="P-loop containing nucleotide triphosphate hydrolases"/>
    <property type="match status" value="1"/>
</dbReference>
<dbReference type="CDD" id="cd18793">
    <property type="entry name" value="SF2_C_SNF"/>
    <property type="match status" value="1"/>
</dbReference>
<dbReference type="Gene3D" id="1.10.30.50">
    <property type="match status" value="1"/>
</dbReference>
<dbReference type="GO" id="GO:0006281">
    <property type="term" value="P:DNA repair"/>
    <property type="evidence" value="ECO:0007669"/>
    <property type="project" value="TreeGrafter"/>
</dbReference>
<feature type="compositionally biased region" description="Basic and acidic residues" evidence="2">
    <location>
        <begin position="1169"/>
        <end position="1179"/>
    </location>
</feature>
<evidence type="ECO:0000313" key="6">
    <source>
        <dbReference type="Proteomes" id="UP001161247"/>
    </source>
</evidence>
<dbReference type="FunFam" id="3.40.50.10810:FF:000065">
    <property type="entry name" value="SNF2 DNA repair protein, putative"/>
    <property type="match status" value="1"/>
</dbReference>
<dbReference type="PANTHER" id="PTHR45766">
    <property type="entry name" value="DNA ANNEALING HELICASE AND ENDONUCLEASE ZRANB3 FAMILY MEMBER"/>
    <property type="match status" value="1"/>
</dbReference>
<dbReference type="InterPro" id="IPR027417">
    <property type="entry name" value="P-loop_NTPase"/>
</dbReference>
<dbReference type="SUPFAM" id="SSF52540">
    <property type="entry name" value="P-loop containing nucleoside triphosphate hydrolases"/>
    <property type="match status" value="2"/>
</dbReference>
<reference evidence="5" key="1">
    <citation type="submission" date="2023-03" db="EMBL/GenBank/DDBJ databases">
        <authorList>
            <person name="Julca I."/>
        </authorList>
    </citation>
    <scope>NUCLEOTIDE SEQUENCE</scope>
</reference>
<dbReference type="InterPro" id="IPR003615">
    <property type="entry name" value="HNH_nuc"/>
</dbReference>
<dbReference type="CDD" id="cd00085">
    <property type="entry name" value="HNHc"/>
    <property type="match status" value="1"/>
</dbReference>
<accession>A0AAV1DVU1</accession>
<evidence type="ECO:0000256" key="1">
    <source>
        <dbReference type="ARBA" id="ARBA00022801"/>
    </source>
</evidence>
<dbReference type="SMART" id="SM00487">
    <property type="entry name" value="DEXDc"/>
    <property type="match status" value="1"/>
</dbReference>
<evidence type="ECO:0000259" key="4">
    <source>
        <dbReference type="PROSITE" id="PS51194"/>
    </source>
</evidence>
<feature type="domain" description="Helicase C-terminal" evidence="4">
    <location>
        <begin position="558"/>
        <end position="721"/>
    </location>
</feature>
<dbReference type="SMART" id="SM00490">
    <property type="entry name" value="HELICc"/>
    <property type="match status" value="1"/>
</dbReference>
<organism evidence="5 6">
    <name type="scientific">Oldenlandia corymbosa var. corymbosa</name>
    <dbReference type="NCBI Taxonomy" id="529605"/>
    <lineage>
        <taxon>Eukaryota</taxon>
        <taxon>Viridiplantae</taxon>
        <taxon>Streptophyta</taxon>
        <taxon>Embryophyta</taxon>
        <taxon>Tracheophyta</taxon>
        <taxon>Spermatophyta</taxon>
        <taxon>Magnoliopsida</taxon>
        <taxon>eudicotyledons</taxon>
        <taxon>Gunneridae</taxon>
        <taxon>Pentapetalae</taxon>
        <taxon>asterids</taxon>
        <taxon>lamiids</taxon>
        <taxon>Gentianales</taxon>
        <taxon>Rubiaceae</taxon>
        <taxon>Rubioideae</taxon>
        <taxon>Spermacoceae</taxon>
        <taxon>Hedyotis-Oldenlandia complex</taxon>
        <taxon>Oldenlandia</taxon>
    </lineage>
</organism>
<dbReference type="PROSITE" id="PS51194">
    <property type="entry name" value="HELICASE_CTER"/>
    <property type="match status" value="1"/>
</dbReference>
<dbReference type="InterPro" id="IPR002711">
    <property type="entry name" value="HNH"/>
</dbReference>
<dbReference type="AlphaFoldDB" id="A0AAV1DVU1"/>
<protein>
    <submittedName>
        <fullName evidence="5">OLC1v1012325C1</fullName>
    </submittedName>
</protein>
<dbReference type="InterPro" id="IPR049730">
    <property type="entry name" value="SNF2/RAD54-like_C"/>
</dbReference>
<feature type="domain" description="Helicase ATP-binding" evidence="3">
    <location>
        <begin position="237"/>
        <end position="400"/>
    </location>
</feature>